<protein>
    <submittedName>
        <fullName evidence="5">Spore coat protein A</fullName>
    </submittedName>
</protein>
<comment type="similarity">
    <text evidence="1">Belongs to the multicopper oxidase family.</text>
</comment>
<dbReference type="InterPro" id="IPR011707">
    <property type="entry name" value="Cu-oxidase-like_N"/>
</dbReference>
<evidence type="ECO:0000313" key="6">
    <source>
        <dbReference type="Proteomes" id="UP000321181"/>
    </source>
</evidence>
<dbReference type="RefSeq" id="WP_146899203.1">
    <property type="nucleotide sequence ID" value="NZ_BAAARM010000001.1"/>
</dbReference>
<dbReference type="Gene3D" id="2.60.40.420">
    <property type="entry name" value="Cupredoxins - blue copper proteins"/>
    <property type="match status" value="3"/>
</dbReference>
<feature type="domain" description="Plastocyanin-like" evidence="4">
    <location>
        <begin position="81"/>
        <end position="196"/>
    </location>
</feature>
<organism evidence="5 6">
    <name type="scientific">Cellulomonas aerilata</name>
    <dbReference type="NCBI Taxonomy" id="515326"/>
    <lineage>
        <taxon>Bacteria</taxon>
        <taxon>Bacillati</taxon>
        <taxon>Actinomycetota</taxon>
        <taxon>Actinomycetes</taxon>
        <taxon>Micrococcales</taxon>
        <taxon>Cellulomonadaceae</taxon>
        <taxon>Cellulomonas</taxon>
    </lineage>
</organism>
<evidence type="ECO:0000259" key="4">
    <source>
        <dbReference type="Pfam" id="PF07732"/>
    </source>
</evidence>
<proteinExistence type="inferred from homology"/>
<dbReference type="InterPro" id="IPR008972">
    <property type="entry name" value="Cupredoxin"/>
</dbReference>
<dbReference type="GO" id="GO:0005507">
    <property type="term" value="F:copper ion binding"/>
    <property type="evidence" value="ECO:0007669"/>
    <property type="project" value="InterPro"/>
</dbReference>
<evidence type="ECO:0000256" key="2">
    <source>
        <dbReference type="SAM" id="MobiDB-lite"/>
    </source>
</evidence>
<keyword evidence="5" id="KW-0167">Capsid protein</keyword>
<sequence>MNVNRREVLTFGALGALGIAGLSLPFGGSVEAKAASTLAPANFPVPYRATFARPTMLGSSLRLDRNGEPYRLFEVTEKASTATIVPGLSTPVYSYDGKVPGPVIKVQQGERVKLRVRNDLPALHPQFGHPFNTSTHLHGSASLPQFDGYANDVTHPGDFKEYWYPNWQPARTLWYHDHNVMTTAQNAYSGLAAQYHLTDAAEQALLPQGHFDVPITVNDAMFAADGSLAYNDNSHSGLWGDVILVNGKPWPTMKVKPAIYRFRVLNASIARSFRFRLSNGAPMHMVATDGGLMPRTQSVVEYKHAGAERYEFLVDFRSYAPGTLINLTNLSNANNVDYDHTNKVMRFEVVADSPDNGGDRRIPSIPNLLVSSEAMSLTTAQATNRTSIRLERSDLTNEFRINGRTWLDVEHSDFTSVLSNPQPDEVGLWTIENRSGGWFHPLHIHLVDFKVLTRNGRPSAAWEQGPKDVVYIGENETVQLLMKFTLNKGGGTTGGNAGGRYMIHCHNLPHEDHDMMQQFAVGNAAVNDPITSAPCQEDTGEYDDGPLAGV</sequence>
<reference evidence="5 6" key="1">
    <citation type="submission" date="2019-07" db="EMBL/GenBank/DDBJ databases">
        <title>Whole genome shotgun sequence of Cellulomonas aerilata NBRC 106308.</title>
        <authorList>
            <person name="Hosoyama A."/>
            <person name="Uohara A."/>
            <person name="Ohji S."/>
            <person name="Ichikawa N."/>
        </authorList>
    </citation>
    <scope>NUCLEOTIDE SEQUENCE [LARGE SCALE GENOMIC DNA]</scope>
    <source>
        <strain evidence="5 6">NBRC 106308</strain>
    </source>
</reference>
<dbReference type="InterPro" id="IPR045087">
    <property type="entry name" value="Cu-oxidase_fam"/>
</dbReference>
<gene>
    <name evidence="5" type="primary">cotA_2</name>
    <name evidence="5" type="ORF">CAE01nite_04280</name>
</gene>
<dbReference type="InterPro" id="IPR011706">
    <property type="entry name" value="Cu-oxidase_C"/>
</dbReference>
<dbReference type="SUPFAM" id="SSF49503">
    <property type="entry name" value="Cupredoxins"/>
    <property type="match status" value="3"/>
</dbReference>
<name>A0A512D8A2_9CELL</name>
<accession>A0A512D8A2</accession>
<dbReference type="Pfam" id="PF07731">
    <property type="entry name" value="Cu-oxidase_2"/>
    <property type="match status" value="1"/>
</dbReference>
<dbReference type="Proteomes" id="UP000321181">
    <property type="component" value="Unassembled WGS sequence"/>
</dbReference>
<dbReference type="Pfam" id="PF07732">
    <property type="entry name" value="Cu-oxidase_3"/>
    <property type="match status" value="1"/>
</dbReference>
<feature type="domain" description="Plastocyanin-like" evidence="3">
    <location>
        <begin position="416"/>
        <end position="523"/>
    </location>
</feature>
<dbReference type="PROSITE" id="PS51318">
    <property type="entry name" value="TAT"/>
    <property type="match status" value="1"/>
</dbReference>
<dbReference type="AlphaFoldDB" id="A0A512D8A2"/>
<keyword evidence="5" id="KW-0946">Virion</keyword>
<comment type="caution">
    <text evidence="5">The sequence shown here is derived from an EMBL/GenBank/DDBJ whole genome shotgun (WGS) entry which is preliminary data.</text>
</comment>
<dbReference type="EMBL" id="BJYY01000001">
    <property type="protein sequence ID" value="GEO32703.1"/>
    <property type="molecule type" value="Genomic_DNA"/>
</dbReference>
<dbReference type="OrthoDB" id="345021at2"/>
<evidence type="ECO:0000313" key="5">
    <source>
        <dbReference type="EMBL" id="GEO32703.1"/>
    </source>
</evidence>
<evidence type="ECO:0000256" key="1">
    <source>
        <dbReference type="ARBA" id="ARBA00010609"/>
    </source>
</evidence>
<dbReference type="GO" id="GO:0016491">
    <property type="term" value="F:oxidoreductase activity"/>
    <property type="evidence" value="ECO:0007669"/>
    <property type="project" value="InterPro"/>
</dbReference>
<keyword evidence="6" id="KW-1185">Reference proteome</keyword>
<dbReference type="InterPro" id="IPR006311">
    <property type="entry name" value="TAT_signal"/>
</dbReference>
<evidence type="ECO:0000259" key="3">
    <source>
        <dbReference type="Pfam" id="PF07731"/>
    </source>
</evidence>
<feature type="region of interest" description="Disordered" evidence="2">
    <location>
        <begin position="530"/>
        <end position="550"/>
    </location>
</feature>
<dbReference type="PANTHER" id="PTHR48267">
    <property type="entry name" value="CUPREDOXIN SUPERFAMILY PROTEIN"/>
    <property type="match status" value="1"/>
</dbReference>
<dbReference type="PANTHER" id="PTHR48267:SF1">
    <property type="entry name" value="BILIRUBIN OXIDASE"/>
    <property type="match status" value="1"/>
</dbReference>